<evidence type="ECO:0000256" key="1">
    <source>
        <dbReference type="SAM" id="Coils"/>
    </source>
</evidence>
<gene>
    <name evidence="2" type="ORF">CEV32_3859</name>
</gene>
<name>A0A256FRM5_9HYPH</name>
<keyword evidence="1" id="KW-0175">Coiled coil</keyword>
<reference evidence="2 3" key="1">
    <citation type="submission" date="2017-07" db="EMBL/GenBank/DDBJ databases">
        <title>Phylogenetic study on the rhizospheric bacterium Ochrobactrum sp. A44.</title>
        <authorList>
            <person name="Krzyzanowska D.M."/>
            <person name="Ossowicki A."/>
            <person name="Rajewska M."/>
            <person name="Maciag T."/>
            <person name="Kaczynski Z."/>
            <person name="Czerwicka M."/>
            <person name="Jafra S."/>
        </authorList>
    </citation>
    <scope>NUCLEOTIDE SEQUENCE [LARGE SCALE GENOMIC DNA]</scope>
    <source>
        <strain evidence="2 3">PR17</strain>
    </source>
</reference>
<protein>
    <submittedName>
        <fullName evidence="2">Uncharacterized protein</fullName>
    </submittedName>
</protein>
<dbReference type="EMBL" id="NNRK01000019">
    <property type="protein sequence ID" value="OYR17509.1"/>
    <property type="molecule type" value="Genomic_DNA"/>
</dbReference>
<accession>A0A256FRM5</accession>
<dbReference type="Proteomes" id="UP000216345">
    <property type="component" value="Unassembled WGS sequence"/>
</dbReference>
<dbReference type="AlphaFoldDB" id="A0A256FRM5"/>
<sequence length="43" mass="4980">MRLDKRNAYLESELKRLERIHTNALKEIISLKQALAKKLGDTA</sequence>
<feature type="coiled-coil region" evidence="1">
    <location>
        <begin position="7"/>
        <end position="34"/>
    </location>
</feature>
<comment type="caution">
    <text evidence="2">The sequence shown here is derived from an EMBL/GenBank/DDBJ whole genome shotgun (WGS) entry which is preliminary data.</text>
</comment>
<dbReference type="RefSeq" id="WP_268876665.1">
    <property type="nucleotide sequence ID" value="NZ_JBHEEL010000022.1"/>
</dbReference>
<organism evidence="2 3">
    <name type="scientific">Brucella rhizosphaerae</name>
    <dbReference type="NCBI Taxonomy" id="571254"/>
    <lineage>
        <taxon>Bacteria</taxon>
        <taxon>Pseudomonadati</taxon>
        <taxon>Pseudomonadota</taxon>
        <taxon>Alphaproteobacteria</taxon>
        <taxon>Hyphomicrobiales</taxon>
        <taxon>Brucellaceae</taxon>
        <taxon>Brucella/Ochrobactrum group</taxon>
        <taxon>Brucella</taxon>
    </lineage>
</organism>
<keyword evidence="3" id="KW-1185">Reference proteome</keyword>
<evidence type="ECO:0000313" key="2">
    <source>
        <dbReference type="EMBL" id="OYR17509.1"/>
    </source>
</evidence>
<evidence type="ECO:0000313" key="3">
    <source>
        <dbReference type="Proteomes" id="UP000216345"/>
    </source>
</evidence>
<proteinExistence type="predicted"/>